<dbReference type="EMBL" id="JAFLEQ010000003">
    <property type="protein sequence ID" value="MBN9643231.1"/>
    <property type="molecule type" value="Genomic_DNA"/>
</dbReference>
<dbReference type="PROSITE" id="PS50928">
    <property type="entry name" value="ABC_TM1"/>
    <property type="match status" value="1"/>
</dbReference>
<reference evidence="9" key="1">
    <citation type="submission" date="2021-03" db="EMBL/GenBank/DDBJ databases">
        <authorList>
            <person name="Sun Q."/>
        </authorList>
    </citation>
    <scope>NUCLEOTIDE SEQUENCE</scope>
    <source>
        <strain evidence="9">CCM 8862</strain>
    </source>
</reference>
<evidence type="ECO:0000256" key="1">
    <source>
        <dbReference type="ARBA" id="ARBA00004651"/>
    </source>
</evidence>
<feature type="transmembrane region" description="Helical" evidence="7">
    <location>
        <begin position="274"/>
        <end position="296"/>
    </location>
</feature>
<dbReference type="Gene3D" id="1.10.3720.10">
    <property type="entry name" value="MetI-like"/>
    <property type="match status" value="1"/>
</dbReference>
<evidence type="ECO:0000313" key="10">
    <source>
        <dbReference type="Proteomes" id="UP000664332"/>
    </source>
</evidence>
<name>A0A939DZZ8_9CORY</name>
<dbReference type="Pfam" id="PF00528">
    <property type="entry name" value="BPD_transp_1"/>
    <property type="match status" value="1"/>
</dbReference>
<accession>A0A939DZZ8</accession>
<feature type="transmembrane region" description="Helical" evidence="7">
    <location>
        <begin position="118"/>
        <end position="138"/>
    </location>
</feature>
<dbReference type="RefSeq" id="WP_207117675.1">
    <property type="nucleotide sequence ID" value="NZ_JAFLEQ010000003.1"/>
</dbReference>
<evidence type="ECO:0000256" key="4">
    <source>
        <dbReference type="ARBA" id="ARBA00022692"/>
    </source>
</evidence>
<dbReference type="GO" id="GO:0055085">
    <property type="term" value="P:transmembrane transport"/>
    <property type="evidence" value="ECO:0007669"/>
    <property type="project" value="InterPro"/>
</dbReference>
<dbReference type="AlphaFoldDB" id="A0A939DZZ8"/>
<keyword evidence="3" id="KW-1003">Cell membrane</keyword>
<feature type="transmembrane region" description="Helical" evidence="7">
    <location>
        <begin position="86"/>
        <end position="106"/>
    </location>
</feature>
<dbReference type="SUPFAM" id="SSF161098">
    <property type="entry name" value="MetI-like"/>
    <property type="match status" value="1"/>
</dbReference>
<feature type="transmembrane region" description="Helical" evidence="7">
    <location>
        <begin position="219"/>
        <end position="239"/>
    </location>
</feature>
<keyword evidence="4 7" id="KW-0812">Transmembrane</keyword>
<dbReference type="InterPro" id="IPR051393">
    <property type="entry name" value="ABC_transporter_permease"/>
</dbReference>
<dbReference type="PANTHER" id="PTHR30193:SF41">
    <property type="entry name" value="DIACETYLCHITOBIOSE UPTAKE SYSTEM PERMEASE PROTEIN NGCF"/>
    <property type="match status" value="1"/>
</dbReference>
<dbReference type="CDD" id="cd06261">
    <property type="entry name" value="TM_PBP2"/>
    <property type="match status" value="1"/>
</dbReference>
<dbReference type="InterPro" id="IPR000515">
    <property type="entry name" value="MetI-like"/>
</dbReference>
<comment type="similarity">
    <text evidence="7">Belongs to the binding-protein-dependent transport system permease family.</text>
</comment>
<dbReference type="Proteomes" id="UP000664332">
    <property type="component" value="Unassembled WGS sequence"/>
</dbReference>
<dbReference type="GO" id="GO:0005886">
    <property type="term" value="C:plasma membrane"/>
    <property type="evidence" value="ECO:0007669"/>
    <property type="project" value="UniProtKB-SubCell"/>
</dbReference>
<evidence type="ECO:0000256" key="7">
    <source>
        <dbReference type="RuleBase" id="RU363032"/>
    </source>
</evidence>
<sequence length="310" mass="34040">MASHTKARHIRREARVGWLFALPFFLFFLVSFIIPIISSAYSSLFTKKLTDGGFGPEKLVFTGLDNYTQVLGEPAFWSGLVNVAEYGVIKIPLVMISALALALLLDSLAASGVKTFRLLYFLPYAIPGVVGAILWTNLYSPNLSPFNAILGLFGTDSSLFTSQAMLNPSMANMTAWTFVGYNMIIFMATLKSVPHELYEAARIDGASEWQIVWRIKLPMLRGAAVITVLMSIIGTVQWFNEPVVMRTTVPTISSDYTPMMMAYQQAFDSQDMGLASATSILMALIAGVLAAVWLIYQASLNKKNTGGDNK</sequence>
<proteinExistence type="inferred from homology"/>
<keyword evidence="6 7" id="KW-0472">Membrane</keyword>
<evidence type="ECO:0000256" key="2">
    <source>
        <dbReference type="ARBA" id="ARBA00022448"/>
    </source>
</evidence>
<organism evidence="9 10">
    <name type="scientific">Corynebacterium mendelii</name>
    <dbReference type="NCBI Taxonomy" id="2765362"/>
    <lineage>
        <taxon>Bacteria</taxon>
        <taxon>Bacillati</taxon>
        <taxon>Actinomycetota</taxon>
        <taxon>Actinomycetes</taxon>
        <taxon>Mycobacteriales</taxon>
        <taxon>Corynebacteriaceae</taxon>
        <taxon>Corynebacterium</taxon>
    </lineage>
</organism>
<comment type="caution">
    <text evidence="9">The sequence shown here is derived from an EMBL/GenBank/DDBJ whole genome shotgun (WGS) entry which is preliminary data.</text>
</comment>
<keyword evidence="5 7" id="KW-1133">Transmembrane helix</keyword>
<keyword evidence="2 7" id="KW-0813">Transport</keyword>
<evidence type="ECO:0000259" key="8">
    <source>
        <dbReference type="PROSITE" id="PS50928"/>
    </source>
</evidence>
<evidence type="ECO:0000313" key="9">
    <source>
        <dbReference type="EMBL" id="MBN9643231.1"/>
    </source>
</evidence>
<feature type="domain" description="ABC transmembrane type-1" evidence="8">
    <location>
        <begin position="80"/>
        <end position="293"/>
    </location>
</feature>
<gene>
    <name evidence="9" type="ORF">JZY06_01075</name>
</gene>
<evidence type="ECO:0000256" key="5">
    <source>
        <dbReference type="ARBA" id="ARBA00022989"/>
    </source>
</evidence>
<keyword evidence="10" id="KW-1185">Reference proteome</keyword>
<dbReference type="InterPro" id="IPR035906">
    <property type="entry name" value="MetI-like_sf"/>
</dbReference>
<dbReference type="PANTHER" id="PTHR30193">
    <property type="entry name" value="ABC TRANSPORTER PERMEASE PROTEIN"/>
    <property type="match status" value="1"/>
</dbReference>
<protein>
    <submittedName>
        <fullName evidence="9">Sugar ABC transporter permease</fullName>
    </submittedName>
</protein>
<evidence type="ECO:0000256" key="6">
    <source>
        <dbReference type="ARBA" id="ARBA00023136"/>
    </source>
</evidence>
<comment type="subcellular location">
    <subcellularLocation>
        <location evidence="1 7">Cell membrane</location>
        <topology evidence="1 7">Multi-pass membrane protein</topology>
    </subcellularLocation>
</comment>
<evidence type="ECO:0000256" key="3">
    <source>
        <dbReference type="ARBA" id="ARBA00022475"/>
    </source>
</evidence>
<feature type="transmembrane region" description="Helical" evidence="7">
    <location>
        <begin position="16"/>
        <end position="37"/>
    </location>
</feature>